<dbReference type="RefSeq" id="WP_147191030.1">
    <property type="nucleotide sequence ID" value="NZ_CP042435.1"/>
</dbReference>
<gene>
    <name evidence="1" type="ORF">FRZ67_15940</name>
</gene>
<dbReference type="EMBL" id="CP042435">
    <property type="protein sequence ID" value="QEC68722.1"/>
    <property type="molecule type" value="Genomic_DNA"/>
</dbReference>
<evidence type="ECO:0008006" key="3">
    <source>
        <dbReference type="Google" id="ProtNLM"/>
    </source>
</evidence>
<reference evidence="1 2" key="1">
    <citation type="journal article" date="2016" name="Int. J. Syst. Evol. Microbiol.">
        <title>Panacibacter ginsenosidivorans gen. nov., sp. nov., with ginsenoside converting activity isolated from soil of a ginseng field.</title>
        <authorList>
            <person name="Siddiqi M.Z."/>
            <person name="Muhammad Shafi S."/>
            <person name="Choi K.D."/>
            <person name="Im W.T."/>
        </authorList>
    </citation>
    <scope>NUCLEOTIDE SEQUENCE [LARGE SCALE GENOMIC DNA]</scope>
    <source>
        <strain evidence="1 2">Gsoil1550</strain>
    </source>
</reference>
<dbReference type="AlphaFoldDB" id="A0A5B8VBK8"/>
<sequence>MRMIHLSCFITTIFLILLLSCSSKNAKVVISADRLEGLTTITIDFKDDSTYIIKVSTFLSNEEVKGKYTFHDSLITLTKIPEDGFLNSKTLLLKDEGINKLFLYQLSSDKKIDTTLYEFDCFINK</sequence>
<keyword evidence="2" id="KW-1185">Reference proteome</keyword>
<dbReference type="KEGG" id="pgin:FRZ67_15940"/>
<proteinExistence type="predicted"/>
<name>A0A5B8VBK8_9BACT</name>
<evidence type="ECO:0000313" key="1">
    <source>
        <dbReference type="EMBL" id="QEC68722.1"/>
    </source>
</evidence>
<protein>
    <recommendedName>
        <fullName evidence="3">Lipoprotein</fullName>
    </recommendedName>
</protein>
<organism evidence="1 2">
    <name type="scientific">Panacibacter ginsenosidivorans</name>
    <dbReference type="NCBI Taxonomy" id="1813871"/>
    <lineage>
        <taxon>Bacteria</taxon>
        <taxon>Pseudomonadati</taxon>
        <taxon>Bacteroidota</taxon>
        <taxon>Chitinophagia</taxon>
        <taxon>Chitinophagales</taxon>
        <taxon>Chitinophagaceae</taxon>
        <taxon>Panacibacter</taxon>
    </lineage>
</organism>
<dbReference type="PROSITE" id="PS51257">
    <property type="entry name" value="PROKAR_LIPOPROTEIN"/>
    <property type="match status" value="1"/>
</dbReference>
<accession>A0A5B8VBK8</accession>
<dbReference type="Proteomes" id="UP000321533">
    <property type="component" value="Chromosome"/>
</dbReference>
<evidence type="ECO:0000313" key="2">
    <source>
        <dbReference type="Proteomes" id="UP000321533"/>
    </source>
</evidence>